<evidence type="ECO:0000259" key="3">
    <source>
        <dbReference type="Pfam" id="PF14833"/>
    </source>
</evidence>
<dbReference type="Pfam" id="PF14833">
    <property type="entry name" value="NAD_binding_11"/>
    <property type="match status" value="1"/>
</dbReference>
<name>A0A7J7LQT1_9MAGN</name>
<feature type="region of interest" description="Disordered" evidence="2">
    <location>
        <begin position="155"/>
        <end position="187"/>
    </location>
</feature>
<evidence type="ECO:0000256" key="1">
    <source>
        <dbReference type="ARBA" id="ARBA00007598"/>
    </source>
</evidence>
<dbReference type="GO" id="GO:0009507">
    <property type="term" value="C:chloroplast"/>
    <property type="evidence" value="ECO:0007669"/>
    <property type="project" value="TreeGrafter"/>
</dbReference>
<dbReference type="InterPro" id="IPR051265">
    <property type="entry name" value="HIBADH-related_NP60_sf"/>
</dbReference>
<evidence type="ECO:0000313" key="5">
    <source>
        <dbReference type="Proteomes" id="UP000541444"/>
    </source>
</evidence>
<evidence type="ECO:0000256" key="2">
    <source>
        <dbReference type="SAM" id="MobiDB-lite"/>
    </source>
</evidence>
<dbReference type="SUPFAM" id="SSF48179">
    <property type="entry name" value="6-phosphogluconate dehydrogenase C-terminal domain-like"/>
    <property type="match status" value="1"/>
</dbReference>
<feature type="domain" description="3-hydroxyisobutyrate dehydrogenase-like NAD-binding" evidence="3">
    <location>
        <begin position="213"/>
        <end position="308"/>
    </location>
</feature>
<proteinExistence type="inferred from homology"/>
<dbReference type="Gene3D" id="1.10.1040.10">
    <property type="entry name" value="N-(1-d-carboxylethyl)-l-norvaline Dehydrogenase, domain 2"/>
    <property type="match status" value="1"/>
</dbReference>
<sequence>MEFSERQKELKKELDSLQQDGTKTIPCDLLHETLVKDMLKLSSKKSRTFQRGSLEPQTLVLRSPVVEEISQHDALMYIVTLIRASLSSSVVDGMEKEEEEVKEGFVLVARKGCFGLPTTCSSCLLVYLYLRFANVDFDLRFNLVHPYSAERNMSSSSLLQGERQGDNASRLSSSSSSSSGSGSSSSGDKALYDMVSSFLDIMGKSRFHLGDVGNGTAMKLVVNMIMGSMMASFSEGLLLSEKVGLDPKILVVSQGVISAPMFSMKGISMVKSKYPTTFPLKLQSKYPTAFPLKPQQKDLRLTLGLAESVSHVY</sequence>
<feature type="compositionally biased region" description="Low complexity" evidence="2">
    <location>
        <begin position="172"/>
        <end position="187"/>
    </location>
</feature>
<organism evidence="4 5">
    <name type="scientific">Kingdonia uniflora</name>
    <dbReference type="NCBI Taxonomy" id="39325"/>
    <lineage>
        <taxon>Eukaryota</taxon>
        <taxon>Viridiplantae</taxon>
        <taxon>Streptophyta</taxon>
        <taxon>Embryophyta</taxon>
        <taxon>Tracheophyta</taxon>
        <taxon>Spermatophyta</taxon>
        <taxon>Magnoliopsida</taxon>
        <taxon>Ranunculales</taxon>
        <taxon>Circaeasteraceae</taxon>
        <taxon>Kingdonia</taxon>
    </lineage>
</organism>
<gene>
    <name evidence="4" type="ORF">GIB67_013338</name>
</gene>
<evidence type="ECO:0000313" key="4">
    <source>
        <dbReference type="EMBL" id="KAF6144987.1"/>
    </source>
</evidence>
<dbReference type="PANTHER" id="PTHR43580">
    <property type="entry name" value="OXIDOREDUCTASE GLYR1-RELATED"/>
    <property type="match status" value="1"/>
</dbReference>
<dbReference type="GO" id="GO:0051287">
    <property type="term" value="F:NAD binding"/>
    <property type="evidence" value="ECO:0007669"/>
    <property type="project" value="InterPro"/>
</dbReference>
<protein>
    <recommendedName>
        <fullName evidence="3">3-hydroxyisobutyrate dehydrogenase-like NAD-binding domain-containing protein</fullName>
    </recommendedName>
</protein>
<dbReference type="PANTHER" id="PTHR43580:SF2">
    <property type="entry name" value="CYTOKINE-LIKE NUCLEAR FACTOR N-PAC"/>
    <property type="match status" value="1"/>
</dbReference>
<dbReference type="Proteomes" id="UP000541444">
    <property type="component" value="Unassembled WGS sequence"/>
</dbReference>
<dbReference type="AlphaFoldDB" id="A0A7J7LQT1"/>
<accession>A0A7J7LQT1</accession>
<keyword evidence="5" id="KW-1185">Reference proteome</keyword>
<dbReference type="InterPro" id="IPR008927">
    <property type="entry name" value="6-PGluconate_DH-like_C_sf"/>
</dbReference>
<dbReference type="OrthoDB" id="5835136at2759"/>
<dbReference type="InterPro" id="IPR013328">
    <property type="entry name" value="6PGD_dom2"/>
</dbReference>
<comment type="similarity">
    <text evidence="1">Belongs to the HIBADH-related family. NP60 subfamily.</text>
</comment>
<comment type="caution">
    <text evidence="4">The sequence shown here is derived from an EMBL/GenBank/DDBJ whole genome shotgun (WGS) entry which is preliminary data.</text>
</comment>
<dbReference type="EMBL" id="JACGCM010002086">
    <property type="protein sequence ID" value="KAF6144987.1"/>
    <property type="molecule type" value="Genomic_DNA"/>
</dbReference>
<dbReference type="InterPro" id="IPR029154">
    <property type="entry name" value="HIBADH-like_NADP-bd"/>
</dbReference>
<reference evidence="4 5" key="1">
    <citation type="journal article" date="2020" name="IScience">
        <title>Genome Sequencing of the Endangered Kingdonia uniflora (Circaeasteraceae, Ranunculales) Reveals Potential Mechanisms of Evolutionary Specialization.</title>
        <authorList>
            <person name="Sun Y."/>
            <person name="Deng T."/>
            <person name="Zhang A."/>
            <person name="Moore M.J."/>
            <person name="Landis J.B."/>
            <person name="Lin N."/>
            <person name="Zhang H."/>
            <person name="Zhang X."/>
            <person name="Huang J."/>
            <person name="Zhang X."/>
            <person name="Sun H."/>
            <person name="Wang H."/>
        </authorList>
    </citation>
    <scope>NUCLEOTIDE SEQUENCE [LARGE SCALE GENOMIC DNA]</scope>
    <source>
        <strain evidence="4">TB1705</strain>
        <tissue evidence="4">Leaf</tissue>
    </source>
</reference>